<dbReference type="Proteomes" id="UP000193560">
    <property type="component" value="Unassembled WGS sequence"/>
</dbReference>
<dbReference type="EMBL" id="MCGE01000002">
    <property type="protein sequence ID" value="ORZ24301.1"/>
    <property type="molecule type" value="Genomic_DNA"/>
</dbReference>
<evidence type="ECO:0000313" key="2">
    <source>
        <dbReference type="Proteomes" id="UP000193560"/>
    </source>
</evidence>
<comment type="caution">
    <text evidence="1">The sequence shown here is derived from an EMBL/GenBank/DDBJ whole genome shotgun (WGS) entry which is preliminary data.</text>
</comment>
<gene>
    <name evidence="1" type="ORF">BCR42DRAFT_317904</name>
</gene>
<accession>A0A1X2J006</accession>
<keyword evidence="2" id="KW-1185">Reference proteome</keyword>
<reference evidence="1 2" key="1">
    <citation type="submission" date="2016-07" db="EMBL/GenBank/DDBJ databases">
        <title>Pervasive Adenine N6-methylation of Active Genes in Fungi.</title>
        <authorList>
            <consortium name="DOE Joint Genome Institute"/>
            <person name="Mondo S.J."/>
            <person name="Dannebaum R.O."/>
            <person name="Kuo R.C."/>
            <person name="Labutti K."/>
            <person name="Haridas S."/>
            <person name="Kuo A."/>
            <person name="Salamov A."/>
            <person name="Ahrendt S.R."/>
            <person name="Lipzen A."/>
            <person name="Sullivan W."/>
            <person name="Andreopoulos W.B."/>
            <person name="Clum A."/>
            <person name="Lindquist E."/>
            <person name="Daum C."/>
            <person name="Ramamoorthy G.K."/>
            <person name="Gryganskyi A."/>
            <person name="Culley D."/>
            <person name="Magnuson J.K."/>
            <person name="James T.Y."/>
            <person name="O'Malley M.A."/>
            <person name="Stajich J.E."/>
            <person name="Spatafora J.W."/>
            <person name="Visel A."/>
            <person name="Grigoriev I.V."/>
        </authorList>
    </citation>
    <scope>NUCLEOTIDE SEQUENCE [LARGE SCALE GENOMIC DNA]</scope>
    <source>
        <strain evidence="1 2">NRRL 1336</strain>
    </source>
</reference>
<proteinExistence type="predicted"/>
<name>A0A1X2J006_9FUNG</name>
<dbReference type="AlphaFoldDB" id="A0A1X2J006"/>
<evidence type="ECO:0000313" key="1">
    <source>
        <dbReference type="EMBL" id="ORZ24301.1"/>
    </source>
</evidence>
<organism evidence="1 2">
    <name type="scientific">Absidia repens</name>
    <dbReference type="NCBI Taxonomy" id="90262"/>
    <lineage>
        <taxon>Eukaryota</taxon>
        <taxon>Fungi</taxon>
        <taxon>Fungi incertae sedis</taxon>
        <taxon>Mucoromycota</taxon>
        <taxon>Mucoromycotina</taxon>
        <taxon>Mucoromycetes</taxon>
        <taxon>Mucorales</taxon>
        <taxon>Cunninghamellaceae</taxon>
        <taxon>Absidia</taxon>
    </lineage>
</organism>
<protein>
    <submittedName>
        <fullName evidence="1">Uncharacterized protein</fullName>
    </submittedName>
</protein>
<dbReference type="OrthoDB" id="2283616at2759"/>
<sequence>MPESIAAKDQDWNNMDFIGLLILQQHGGVWFHPSTVFIRDWSALIGKREWMIQHDCEATHTGHVSLVDNGLQQRTVMHFFANSTLLCQLIETATTEGRTTKRMNLGEVYRTVYRNMIQNGIRPWSLLPWCFMNLADGCSSTNTNAFQLFEKPNNGGDAKILVGESGIFALQYDAKQWNAQPGTLANFLDQAHQIKSGW</sequence>